<evidence type="ECO:0000313" key="2">
    <source>
        <dbReference type="Proteomes" id="UP000743370"/>
    </source>
</evidence>
<protein>
    <submittedName>
        <fullName evidence="1">Uncharacterized protein</fullName>
    </submittedName>
</protein>
<reference evidence="1 2" key="1">
    <citation type="submission" date="2020-05" db="EMBL/GenBank/DDBJ databases">
        <title>Vigna angularis (adzuki bean) Var. LongXiaoDou No. 4 denovo assembly.</title>
        <authorList>
            <person name="Xiang H."/>
        </authorList>
    </citation>
    <scope>NUCLEOTIDE SEQUENCE [LARGE SCALE GENOMIC DNA]</scope>
    <source>
        <tissue evidence="1">Leaf</tissue>
    </source>
</reference>
<name>A0A8T0LI59_PHAAN</name>
<organism evidence="1 2">
    <name type="scientific">Phaseolus angularis</name>
    <name type="common">Azuki bean</name>
    <name type="synonym">Vigna angularis</name>
    <dbReference type="NCBI Taxonomy" id="3914"/>
    <lineage>
        <taxon>Eukaryota</taxon>
        <taxon>Viridiplantae</taxon>
        <taxon>Streptophyta</taxon>
        <taxon>Embryophyta</taxon>
        <taxon>Tracheophyta</taxon>
        <taxon>Spermatophyta</taxon>
        <taxon>Magnoliopsida</taxon>
        <taxon>eudicotyledons</taxon>
        <taxon>Gunneridae</taxon>
        <taxon>Pentapetalae</taxon>
        <taxon>rosids</taxon>
        <taxon>fabids</taxon>
        <taxon>Fabales</taxon>
        <taxon>Fabaceae</taxon>
        <taxon>Papilionoideae</taxon>
        <taxon>50 kb inversion clade</taxon>
        <taxon>NPAAA clade</taxon>
        <taxon>indigoferoid/millettioid clade</taxon>
        <taxon>Phaseoleae</taxon>
        <taxon>Vigna</taxon>
    </lineage>
</organism>
<accession>A0A8T0LI59</accession>
<comment type="caution">
    <text evidence="1">The sequence shown here is derived from an EMBL/GenBank/DDBJ whole genome shotgun (WGS) entry which is preliminary data.</text>
</comment>
<dbReference type="Proteomes" id="UP000743370">
    <property type="component" value="Unassembled WGS sequence"/>
</dbReference>
<proteinExistence type="predicted"/>
<dbReference type="AlphaFoldDB" id="A0A8T0LI59"/>
<dbReference type="EMBL" id="JABFOF010000001">
    <property type="protein sequence ID" value="KAG2410213.1"/>
    <property type="molecule type" value="Genomic_DNA"/>
</dbReference>
<evidence type="ECO:0000313" key="1">
    <source>
        <dbReference type="EMBL" id="KAG2410213.1"/>
    </source>
</evidence>
<sequence length="82" mass="9254">MTLLLINDSCVFSIWFLADGDGHGFVTRFGGSNGVREKGFMIRGNARELRFFTKMMICGCSSDNMVFGGVMKVVRWQWSIYG</sequence>
<gene>
    <name evidence="1" type="ORF">HKW66_Vig0008780</name>
</gene>